<protein>
    <submittedName>
        <fullName evidence="2">DUF3973 domain-containing protein</fullName>
    </submittedName>
</protein>
<organism evidence="2 3">
    <name type="scientific">Effusibacillus consociatus</name>
    <dbReference type="NCBI Taxonomy" id="1117041"/>
    <lineage>
        <taxon>Bacteria</taxon>
        <taxon>Bacillati</taxon>
        <taxon>Bacillota</taxon>
        <taxon>Bacilli</taxon>
        <taxon>Bacillales</taxon>
        <taxon>Alicyclobacillaceae</taxon>
        <taxon>Effusibacillus</taxon>
    </lineage>
</organism>
<name>A0ABV9PZT4_9BACL</name>
<dbReference type="InterPro" id="IPR025003">
    <property type="entry name" value="DUF3973"/>
</dbReference>
<sequence>MYYCIACKKLHEKTDSAWVFKTGFHTLSKDEIIQLGICQTQQTSSQQVEKQARSA</sequence>
<comment type="caution">
    <text evidence="2">The sequence shown here is derived from an EMBL/GenBank/DDBJ whole genome shotgun (WGS) entry which is preliminary data.</text>
</comment>
<evidence type="ECO:0000313" key="2">
    <source>
        <dbReference type="EMBL" id="MFC4767034.1"/>
    </source>
</evidence>
<dbReference type="Proteomes" id="UP001596002">
    <property type="component" value="Unassembled WGS sequence"/>
</dbReference>
<gene>
    <name evidence="2" type="ORF">ACFO8Q_06595</name>
</gene>
<dbReference type="EMBL" id="JBHSHC010000044">
    <property type="protein sequence ID" value="MFC4767034.1"/>
    <property type="molecule type" value="Genomic_DNA"/>
</dbReference>
<accession>A0ABV9PZT4</accession>
<feature type="domain" description="DUF3973" evidence="1">
    <location>
        <begin position="1"/>
        <end position="38"/>
    </location>
</feature>
<proteinExistence type="predicted"/>
<dbReference type="Pfam" id="PF13119">
    <property type="entry name" value="DUF3973"/>
    <property type="match status" value="1"/>
</dbReference>
<dbReference type="RefSeq" id="WP_380024920.1">
    <property type="nucleotide sequence ID" value="NZ_JBHSHC010000044.1"/>
</dbReference>
<evidence type="ECO:0000313" key="3">
    <source>
        <dbReference type="Proteomes" id="UP001596002"/>
    </source>
</evidence>
<keyword evidence="3" id="KW-1185">Reference proteome</keyword>
<evidence type="ECO:0000259" key="1">
    <source>
        <dbReference type="Pfam" id="PF13119"/>
    </source>
</evidence>
<reference evidence="3" key="1">
    <citation type="journal article" date="2019" name="Int. J. Syst. Evol. Microbiol.">
        <title>The Global Catalogue of Microorganisms (GCM) 10K type strain sequencing project: providing services to taxonomists for standard genome sequencing and annotation.</title>
        <authorList>
            <consortium name="The Broad Institute Genomics Platform"/>
            <consortium name="The Broad Institute Genome Sequencing Center for Infectious Disease"/>
            <person name="Wu L."/>
            <person name="Ma J."/>
        </authorList>
    </citation>
    <scope>NUCLEOTIDE SEQUENCE [LARGE SCALE GENOMIC DNA]</scope>
    <source>
        <strain evidence="3">WYCCWR 12678</strain>
    </source>
</reference>